<name>A0A0W8G2L2_9ZZZZ</name>
<sequence length="332" mass="34902">MKKYPLIRGLGYYVPERILTNAEMERMVETSDEWITTRTGIRERRVAAPGQATSDLSLEASTAALGAAGMSPGELSHLFLCTLTPDAYCPPAACILEEKLGVRGKAAMDLNAACSGFLFGLDMARAVVCLSPAAKVLVCACDVLTSRTNWADRRTCVLFGDGAGAVVVTSGDEPKRPGDAAILDVRLLSDGSLGHLLTVKGGGSGTPLRLGDVVGEDFFVQMSGQEVFKHAVRNMVSVCEDVLAANGLTGADIGYFIPHQANWRIMEAVAKKLGLPLEKVCATVARYGNTSASSVAIGLAESVQTGKIKPGDKVLLSAFGGGFTWGAALLEF</sequence>
<dbReference type="PANTHER" id="PTHR34069">
    <property type="entry name" value="3-OXOACYL-[ACYL-CARRIER-PROTEIN] SYNTHASE 3"/>
    <property type="match status" value="1"/>
</dbReference>
<organism evidence="12">
    <name type="scientific">hydrocarbon metagenome</name>
    <dbReference type="NCBI Taxonomy" id="938273"/>
    <lineage>
        <taxon>unclassified sequences</taxon>
        <taxon>metagenomes</taxon>
        <taxon>ecological metagenomes</taxon>
    </lineage>
</organism>
<keyword evidence="6" id="KW-0276">Fatty acid metabolism</keyword>
<dbReference type="GO" id="GO:0044550">
    <property type="term" value="P:secondary metabolite biosynthetic process"/>
    <property type="evidence" value="ECO:0007669"/>
    <property type="project" value="TreeGrafter"/>
</dbReference>
<dbReference type="EMBL" id="LNQE01000332">
    <property type="protein sequence ID" value="KUG27392.1"/>
    <property type="molecule type" value="Genomic_DNA"/>
</dbReference>
<keyword evidence="3" id="KW-0963">Cytoplasm</keyword>
<feature type="domain" description="Beta-ketoacyl-[acyl-carrier-protein] synthase III N-terminal" evidence="11">
    <location>
        <begin position="108"/>
        <end position="191"/>
    </location>
</feature>
<gene>
    <name evidence="12" type="ORF">ASZ90_002770</name>
</gene>
<dbReference type="InterPro" id="IPR013747">
    <property type="entry name" value="ACP_syn_III_C"/>
</dbReference>
<evidence type="ECO:0000256" key="8">
    <source>
        <dbReference type="ARBA" id="ARBA00023160"/>
    </source>
</evidence>
<dbReference type="NCBIfam" id="TIGR00747">
    <property type="entry name" value="fabH"/>
    <property type="match status" value="1"/>
</dbReference>
<evidence type="ECO:0000256" key="7">
    <source>
        <dbReference type="ARBA" id="ARBA00023098"/>
    </source>
</evidence>
<dbReference type="Pfam" id="PF08545">
    <property type="entry name" value="ACP_syn_III"/>
    <property type="match status" value="1"/>
</dbReference>
<dbReference type="HAMAP" id="MF_01815">
    <property type="entry name" value="FabH"/>
    <property type="match status" value="1"/>
</dbReference>
<keyword evidence="9 12" id="KW-0012">Acyltransferase</keyword>
<dbReference type="Pfam" id="PF08541">
    <property type="entry name" value="ACP_syn_III_C"/>
    <property type="match status" value="1"/>
</dbReference>
<evidence type="ECO:0000256" key="4">
    <source>
        <dbReference type="ARBA" id="ARBA00022516"/>
    </source>
</evidence>
<keyword evidence="4" id="KW-0444">Lipid biosynthesis</keyword>
<dbReference type="InterPro" id="IPR004655">
    <property type="entry name" value="FabH"/>
</dbReference>
<dbReference type="CDD" id="cd00830">
    <property type="entry name" value="KAS_III"/>
    <property type="match status" value="1"/>
</dbReference>
<evidence type="ECO:0000259" key="11">
    <source>
        <dbReference type="Pfam" id="PF08545"/>
    </source>
</evidence>
<keyword evidence="7" id="KW-0443">Lipid metabolism</keyword>
<dbReference type="EC" id="2.3.1.41" evidence="12"/>
<dbReference type="InterPro" id="IPR013751">
    <property type="entry name" value="ACP_syn_III_N"/>
</dbReference>
<comment type="pathway">
    <text evidence="1">Lipid metabolism.</text>
</comment>
<protein>
    <submittedName>
        <fullName evidence="12">3-oxoacyl-acp synthase, kasiii</fullName>
        <ecNumber evidence="12">2.3.1.41</ecNumber>
    </submittedName>
</protein>
<dbReference type="NCBIfam" id="NF006829">
    <property type="entry name" value="PRK09352.1"/>
    <property type="match status" value="1"/>
</dbReference>
<evidence type="ECO:0000256" key="1">
    <source>
        <dbReference type="ARBA" id="ARBA00005189"/>
    </source>
</evidence>
<dbReference type="GO" id="GO:0004315">
    <property type="term" value="F:3-oxoacyl-[acyl-carrier-protein] synthase activity"/>
    <property type="evidence" value="ECO:0007669"/>
    <property type="project" value="UniProtKB-EC"/>
</dbReference>
<evidence type="ECO:0000313" key="12">
    <source>
        <dbReference type="EMBL" id="KUG27392.1"/>
    </source>
</evidence>
<dbReference type="PANTHER" id="PTHR34069:SF2">
    <property type="entry name" value="BETA-KETOACYL-[ACYL-CARRIER-PROTEIN] SYNTHASE III"/>
    <property type="match status" value="1"/>
</dbReference>
<accession>A0A0W8G2L2</accession>
<dbReference type="SUPFAM" id="SSF53901">
    <property type="entry name" value="Thiolase-like"/>
    <property type="match status" value="1"/>
</dbReference>
<dbReference type="AlphaFoldDB" id="A0A0W8G2L2"/>
<dbReference type="Gene3D" id="3.40.47.10">
    <property type="match status" value="1"/>
</dbReference>
<evidence type="ECO:0000256" key="9">
    <source>
        <dbReference type="ARBA" id="ARBA00023315"/>
    </source>
</evidence>
<proteinExistence type="inferred from homology"/>
<feature type="domain" description="Beta-ketoacyl-[acyl-carrier-protein] synthase III C-terminal" evidence="10">
    <location>
        <begin position="243"/>
        <end position="331"/>
    </location>
</feature>
<dbReference type="GO" id="GO:0006633">
    <property type="term" value="P:fatty acid biosynthetic process"/>
    <property type="evidence" value="ECO:0007669"/>
    <property type="project" value="UniProtKB-KW"/>
</dbReference>
<keyword evidence="5 12" id="KW-0808">Transferase</keyword>
<comment type="similarity">
    <text evidence="2">Belongs to the thiolase-like superfamily. FabH family.</text>
</comment>
<evidence type="ECO:0000259" key="10">
    <source>
        <dbReference type="Pfam" id="PF08541"/>
    </source>
</evidence>
<comment type="caution">
    <text evidence="12">The sequence shown here is derived from an EMBL/GenBank/DDBJ whole genome shotgun (WGS) entry which is preliminary data.</text>
</comment>
<evidence type="ECO:0000256" key="3">
    <source>
        <dbReference type="ARBA" id="ARBA00022490"/>
    </source>
</evidence>
<evidence type="ECO:0000256" key="2">
    <source>
        <dbReference type="ARBA" id="ARBA00008642"/>
    </source>
</evidence>
<evidence type="ECO:0000256" key="5">
    <source>
        <dbReference type="ARBA" id="ARBA00022679"/>
    </source>
</evidence>
<keyword evidence="8" id="KW-0275">Fatty acid biosynthesis</keyword>
<reference evidence="12" key="1">
    <citation type="journal article" date="2015" name="Proc. Natl. Acad. Sci. U.S.A.">
        <title>Networks of energetic and metabolic interactions define dynamics in microbial communities.</title>
        <authorList>
            <person name="Embree M."/>
            <person name="Liu J.K."/>
            <person name="Al-Bassam M.M."/>
            <person name="Zengler K."/>
        </authorList>
    </citation>
    <scope>NUCLEOTIDE SEQUENCE</scope>
</reference>
<evidence type="ECO:0000256" key="6">
    <source>
        <dbReference type="ARBA" id="ARBA00022832"/>
    </source>
</evidence>
<dbReference type="InterPro" id="IPR016039">
    <property type="entry name" value="Thiolase-like"/>
</dbReference>